<dbReference type="AlphaFoldDB" id="B5GSV4"/>
<reference evidence="2 3" key="1">
    <citation type="journal article" date="2010" name="Genome Biol. Evol.">
        <title>The sequence of a 1.8-mb bacterial linear plasmid reveals a rich evolutionary reservoir of secondary metabolic pathways.</title>
        <authorList>
            <person name="Medema M.H."/>
            <person name="Trefzer A."/>
            <person name="Kovalchuk A."/>
            <person name="van den Berg M."/>
            <person name="Mueller U."/>
            <person name="Heijne W."/>
            <person name="Wu L."/>
            <person name="Alam M.T."/>
            <person name="Ronning C.M."/>
            <person name="Nierman W.C."/>
            <person name="Bovenberg R.A.L."/>
            <person name="Breitling R."/>
            <person name="Takano E."/>
        </authorList>
    </citation>
    <scope>NUCLEOTIDE SEQUENCE [LARGE SCALE GENOMIC DNA]</scope>
    <source>
        <strain evidence="3">ATCC 27064 / DSM 738 / JCM 4710 / NBRC 13307 / NCIMB 12785 / NRRL 3585 / VKM Ac-602</strain>
    </source>
</reference>
<dbReference type="SUPFAM" id="SSF55811">
    <property type="entry name" value="Nudix"/>
    <property type="match status" value="1"/>
</dbReference>
<sequence length="48" mass="4954">MLPGGGMDMAYSLPGTALRDVREGTGLDVSGMTTSAQGPGRGRRRSDN</sequence>
<organism evidence="2 3">
    <name type="scientific">Streptomyces clavuligerus</name>
    <dbReference type="NCBI Taxonomy" id="1901"/>
    <lineage>
        <taxon>Bacteria</taxon>
        <taxon>Bacillati</taxon>
        <taxon>Actinomycetota</taxon>
        <taxon>Actinomycetes</taxon>
        <taxon>Kitasatosporales</taxon>
        <taxon>Streptomycetaceae</taxon>
        <taxon>Streptomyces</taxon>
    </lineage>
</organism>
<feature type="region of interest" description="Disordered" evidence="1">
    <location>
        <begin position="22"/>
        <end position="48"/>
    </location>
</feature>
<protein>
    <submittedName>
        <fullName evidence="2">Uncharacterized protein</fullName>
    </submittedName>
</protein>
<dbReference type="EMBL" id="CM000913">
    <property type="protein sequence ID" value="EFG08919.1"/>
    <property type="molecule type" value="Genomic_DNA"/>
</dbReference>
<accession>B5GSV4</accession>
<name>B5GSV4_STRCL</name>
<evidence type="ECO:0000313" key="2">
    <source>
        <dbReference type="EMBL" id="EFG08919.1"/>
    </source>
</evidence>
<gene>
    <name evidence="2" type="ORF">SCLAV_3847</name>
</gene>
<evidence type="ECO:0000256" key="1">
    <source>
        <dbReference type="SAM" id="MobiDB-lite"/>
    </source>
</evidence>
<proteinExistence type="predicted"/>
<evidence type="ECO:0000313" key="3">
    <source>
        <dbReference type="Proteomes" id="UP000002357"/>
    </source>
</evidence>
<keyword evidence="3" id="KW-1185">Reference proteome</keyword>
<dbReference type="InterPro" id="IPR015797">
    <property type="entry name" value="NUDIX_hydrolase-like_dom_sf"/>
</dbReference>
<dbReference type="Proteomes" id="UP000002357">
    <property type="component" value="Chromosome"/>
</dbReference>